<name>A0A0C9U304_SPHS4</name>
<reference evidence="2 3" key="1">
    <citation type="submission" date="2014-06" db="EMBL/GenBank/DDBJ databases">
        <title>Evolutionary Origins and Diversification of the Mycorrhizal Mutualists.</title>
        <authorList>
            <consortium name="DOE Joint Genome Institute"/>
            <consortium name="Mycorrhizal Genomics Consortium"/>
            <person name="Kohler A."/>
            <person name="Kuo A."/>
            <person name="Nagy L.G."/>
            <person name="Floudas D."/>
            <person name="Copeland A."/>
            <person name="Barry K.W."/>
            <person name="Cichocki N."/>
            <person name="Veneault-Fourrey C."/>
            <person name="LaButti K."/>
            <person name="Lindquist E.A."/>
            <person name="Lipzen A."/>
            <person name="Lundell T."/>
            <person name="Morin E."/>
            <person name="Murat C."/>
            <person name="Riley R."/>
            <person name="Ohm R."/>
            <person name="Sun H."/>
            <person name="Tunlid A."/>
            <person name="Henrissat B."/>
            <person name="Grigoriev I.V."/>
            <person name="Hibbett D.S."/>
            <person name="Martin F."/>
        </authorList>
    </citation>
    <scope>NUCLEOTIDE SEQUENCE [LARGE SCALE GENOMIC DNA]</scope>
    <source>
        <strain evidence="2 3">SS14</strain>
    </source>
</reference>
<keyword evidence="1" id="KW-0812">Transmembrane</keyword>
<protein>
    <submittedName>
        <fullName evidence="2">Uncharacterized protein</fullName>
    </submittedName>
</protein>
<evidence type="ECO:0000256" key="1">
    <source>
        <dbReference type="SAM" id="Phobius"/>
    </source>
</evidence>
<sequence length="187" mass="20397">MPLETLTAVAVSVIVGAIITKYCTIAFHLGKLATGGAAPAQIQLQHMNNPRRLPPNNQNIAHIQARRMNKVFWFFYIITALGSLGIFLAIIIRDQTTPNYNGFLPHLIINGIELSGSVILLGFTRLYTNSDGEKIGLGCVLLGFRAVGFGVSLVFKCSESTREDIADLLYCIPELIIGLIGVITLFH</sequence>
<feature type="transmembrane region" description="Helical" evidence="1">
    <location>
        <begin position="135"/>
        <end position="155"/>
    </location>
</feature>
<dbReference type="Proteomes" id="UP000054279">
    <property type="component" value="Unassembled WGS sequence"/>
</dbReference>
<proteinExistence type="predicted"/>
<feature type="transmembrane region" description="Helical" evidence="1">
    <location>
        <begin position="104"/>
        <end position="123"/>
    </location>
</feature>
<gene>
    <name evidence="2" type="ORF">M422DRAFT_275983</name>
</gene>
<feature type="transmembrane region" description="Helical" evidence="1">
    <location>
        <begin position="167"/>
        <end position="186"/>
    </location>
</feature>
<dbReference type="HOGENOM" id="CLU_1448590_0_0_1"/>
<feature type="transmembrane region" description="Helical" evidence="1">
    <location>
        <begin position="6"/>
        <end position="27"/>
    </location>
</feature>
<organism evidence="2 3">
    <name type="scientific">Sphaerobolus stellatus (strain SS14)</name>
    <dbReference type="NCBI Taxonomy" id="990650"/>
    <lineage>
        <taxon>Eukaryota</taxon>
        <taxon>Fungi</taxon>
        <taxon>Dikarya</taxon>
        <taxon>Basidiomycota</taxon>
        <taxon>Agaricomycotina</taxon>
        <taxon>Agaricomycetes</taxon>
        <taxon>Phallomycetidae</taxon>
        <taxon>Geastrales</taxon>
        <taxon>Sphaerobolaceae</taxon>
        <taxon>Sphaerobolus</taxon>
    </lineage>
</organism>
<keyword evidence="1" id="KW-0472">Membrane</keyword>
<dbReference type="AlphaFoldDB" id="A0A0C9U304"/>
<keyword evidence="3" id="KW-1185">Reference proteome</keyword>
<feature type="transmembrane region" description="Helical" evidence="1">
    <location>
        <begin position="71"/>
        <end position="92"/>
    </location>
</feature>
<evidence type="ECO:0000313" key="2">
    <source>
        <dbReference type="EMBL" id="KIJ23437.1"/>
    </source>
</evidence>
<evidence type="ECO:0000313" key="3">
    <source>
        <dbReference type="Proteomes" id="UP000054279"/>
    </source>
</evidence>
<dbReference type="EMBL" id="KN837677">
    <property type="protein sequence ID" value="KIJ23437.1"/>
    <property type="molecule type" value="Genomic_DNA"/>
</dbReference>
<accession>A0A0C9U304</accession>
<keyword evidence="1" id="KW-1133">Transmembrane helix</keyword>